<dbReference type="Proteomes" id="UP000199514">
    <property type="component" value="Unassembled WGS sequence"/>
</dbReference>
<evidence type="ECO:0000256" key="5">
    <source>
        <dbReference type="ARBA" id="ARBA00023239"/>
    </source>
</evidence>
<evidence type="ECO:0000256" key="1">
    <source>
        <dbReference type="ARBA" id="ARBA00022475"/>
    </source>
</evidence>
<name>A0A1I1MSK6_9BACT</name>
<dbReference type="RefSeq" id="WP_091515726.1">
    <property type="nucleotide sequence ID" value="NZ_FOLE01000011.1"/>
</dbReference>
<dbReference type="STRING" id="927664.SAMN05421780_11184"/>
<dbReference type="PANTHER" id="PTHR30518:SF2">
    <property type="entry name" value="ENDOLYTIC MUREIN TRANSGLYCOSYLASE"/>
    <property type="match status" value="1"/>
</dbReference>
<sequence>MALSRNTKIGIWLTATIFFITFSFYGYQIFFTKNWLIGKSEGKWLYIPKNSSYEAVLDSIRKDTLLNDELSFQFLTRALNYRTDVKSGAYFIKPNASNLDVLRALKSGRQTPIKLTFNNIRLKSELIQKLSDKLEMQTADLQAILNNPDSTASYGFDTTTIVAMFIPNTYEVYWDISANQLVKKMQKEYKRFWTDERLAKAKAMNFTPIQVSILASIAEAETKKADEMPIVAGVYKNRLDQNMPLQADPTVVFAVGDFTIKRVREGHKASTSPYNTYKYNGLPPGPINLPSVTALNAALNYQHHDYLFFCAREDFSGYHNFSADYNQHLKNARTYQHALDSANIQ</sequence>
<evidence type="ECO:0000256" key="4">
    <source>
        <dbReference type="ARBA" id="ARBA00023136"/>
    </source>
</evidence>
<organism evidence="8 9">
    <name type="scientific">Flexibacter flexilis DSM 6793</name>
    <dbReference type="NCBI Taxonomy" id="927664"/>
    <lineage>
        <taxon>Bacteria</taxon>
        <taxon>Pseudomonadati</taxon>
        <taxon>Bacteroidota</taxon>
        <taxon>Cytophagia</taxon>
        <taxon>Cytophagales</taxon>
        <taxon>Flexibacteraceae</taxon>
        <taxon>Flexibacter</taxon>
    </lineage>
</organism>
<dbReference type="GO" id="GO:0005886">
    <property type="term" value="C:plasma membrane"/>
    <property type="evidence" value="ECO:0007669"/>
    <property type="project" value="UniProtKB-SubCell"/>
</dbReference>
<dbReference type="InterPro" id="IPR003770">
    <property type="entry name" value="MLTG-like"/>
</dbReference>
<keyword evidence="3 7" id="KW-1133">Transmembrane helix</keyword>
<feature type="site" description="Important for catalytic activity" evidence="7">
    <location>
        <position position="221"/>
    </location>
</feature>
<dbReference type="NCBIfam" id="TIGR00247">
    <property type="entry name" value="endolytic transglycosylase MltG"/>
    <property type="match status" value="1"/>
</dbReference>
<dbReference type="Gene3D" id="3.30.160.60">
    <property type="entry name" value="Classic Zinc Finger"/>
    <property type="match status" value="1"/>
</dbReference>
<dbReference type="GO" id="GO:0009252">
    <property type="term" value="P:peptidoglycan biosynthetic process"/>
    <property type="evidence" value="ECO:0007669"/>
    <property type="project" value="UniProtKB-UniRule"/>
</dbReference>
<evidence type="ECO:0000256" key="6">
    <source>
        <dbReference type="ARBA" id="ARBA00023316"/>
    </source>
</evidence>
<dbReference type="EC" id="4.2.2.29" evidence="7"/>
<evidence type="ECO:0000313" key="8">
    <source>
        <dbReference type="EMBL" id="SFC88359.1"/>
    </source>
</evidence>
<dbReference type="CDD" id="cd08010">
    <property type="entry name" value="MltG_like"/>
    <property type="match status" value="1"/>
</dbReference>
<dbReference type="EMBL" id="FOLE01000011">
    <property type="protein sequence ID" value="SFC88359.1"/>
    <property type="molecule type" value="Genomic_DNA"/>
</dbReference>
<dbReference type="AlphaFoldDB" id="A0A1I1MSK6"/>
<reference evidence="8 9" key="1">
    <citation type="submission" date="2016-10" db="EMBL/GenBank/DDBJ databases">
        <authorList>
            <person name="de Groot N.N."/>
        </authorList>
    </citation>
    <scope>NUCLEOTIDE SEQUENCE [LARGE SCALE GENOMIC DNA]</scope>
    <source>
        <strain evidence="8 9">DSM 6793</strain>
    </source>
</reference>
<gene>
    <name evidence="7" type="primary">mltG</name>
    <name evidence="8" type="ORF">SAMN05421780_11184</name>
</gene>
<evidence type="ECO:0000313" key="9">
    <source>
        <dbReference type="Proteomes" id="UP000199514"/>
    </source>
</evidence>
<keyword evidence="1 7" id="KW-1003">Cell membrane</keyword>
<keyword evidence="6 7" id="KW-0961">Cell wall biogenesis/degradation</keyword>
<evidence type="ECO:0000256" key="3">
    <source>
        <dbReference type="ARBA" id="ARBA00022989"/>
    </source>
</evidence>
<accession>A0A1I1MSK6</accession>
<dbReference type="GO" id="GO:0008932">
    <property type="term" value="F:lytic endotransglycosylase activity"/>
    <property type="evidence" value="ECO:0007669"/>
    <property type="project" value="UniProtKB-UniRule"/>
</dbReference>
<comment type="subcellular location">
    <subcellularLocation>
        <location evidence="7">Cell membrane</location>
        <topology evidence="7">Single-pass membrane protein</topology>
    </subcellularLocation>
</comment>
<proteinExistence type="inferred from homology"/>
<comment type="function">
    <text evidence="7">Functions as a peptidoglycan terminase that cleaves nascent peptidoglycan strands endolytically to terminate their elongation.</text>
</comment>
<evidence type="ECO:0000256" key="7">
    <source>
        <dbReference type="HAMAP-Rule" id="MF_02065"/>
    </source>
</evidence>
<keyword evidence="5 7" id="KW-0456">Lyase</keyword>
<comment type="catalytic activity">
    <reaction evidence="7">
        <text>a peptidoglycan chain = a peptidoglycan chain with N-acetyl-1,6-anhydromuramyl-[peptide] at the reducing end + a peptidoglycan chain with N-acetylglucosamine at the non-reducing end.</text>
        <dbReference type="EC" id="4.2.2.29"/>
    </reaction>
</comment>
<keyword evidence="4 7" id="KW-0472">Membrane</keyword>
<dbReference type="PANTHER" id="PTHR30518">
    <property type="entry name" value="ENDOLYTIC MUREIN TRANSGLYCOSYLASE"/>
    <property type="match status" value="1"/>
</dbReference>
<dbReference type="Gene3D" id="3.30.1490.480">
    <property type="entry name" value="Endolytic murein transglycosylase"/>
    <property type="match status" value="1"/>
</dbReference>
<comment type="similarity">
    <text evidence="7">Belongs to the transglycosylase MltG family.</text>
</comment>
<dbReference type="GO" id="GO:0071555">
    <property type="term" value="P:cell wall organization"/>
    <property type="evidence" value="ECO:0007669"/>
    <property type="project" value="UniProtKB-KW"/>
</dbReference>
<keyword evidence="9" id="KW-1185">Reference proteome</keyword>
<dbReference type="OrthoDB" id="9814591at2"/>
<dbReference type="HAMAP" id="MF_02065">
    <property type="entry name" value="MltG"/>
    <property type="match status" value="1"/>
</dbReference>
<evidence type="ECO:0000256" key="2">
    <source>
        <dbReference type="ARBA" id="ARBA00022692"/>
    </source>
</evidence>
<feature type="transmembrane region" description="Helical" evidence="7">
    <location>
        <begin position="9"/>
        <end position="27"/>
    </location>
</feature>
<keyword evidence="2 7" id="KW-0812">Transmembrane</keyword>
<protein>
    <recommendedName>
        <fullName evidence="7">Endolytic murein transglycosylase</fullName>
        <ecNumber evidence="7">4.2.2.29</ecNumber>
    </recommendedName>
    <alternativeName>
        <fullName evidence="7">Peptidoglycan lytic transglycosylase</fullName>
    </alternativeName>
    <alternativeName>
        <fullName evidence="7">Peptidoglycan polymerization terminase</fullName>
    </alternativeName>
</protein>
<dbReference type="Pfam" id="PF02618">
    <property type="entry name" value="YceG"/>
    <property type="match status" value="1"/>
</dbReference>